<dbReference type="AlphaFoldDB" id="A0A9W4GVR0"/>
<name>A0A9W4GVR0_9ACTN</name>
<organism evidence="2 3">
    <name type="scientific">Actinacidiphila cocklensis</name>
    <dbReference type="NCBI Taxonomy" id="887465"/>
    <lineage>
        <taxon>Bacteria</taxon>
        <taxon>Bacillati</taxon>
        <taxon>Actinomycetota</taxon>
        <taxon>Actinomycetes</taxon>
        <taxon>Kitasatosporales</taxon>
        <taxon>Streptomycetaceae</taxon>
        <taxon>Actinacidiphila</taxon>
    </lineage>
</organism>
<feature type="region of interest" description="Disordered" evidence="1">
    <location>
        <begin position="24"/>
        <end position="64"/>
    </location>
</feature>
<dbReference type="Proteomes" id="UP001152519">
    <property type="component" value="Unassembled WGS sequence"/>
</dbReference>
<evidence type="ECO:0000256" key="1">
    <source>
        <dbReference type="SAM" id="MobiDB-lite"/>
    </source>
</evidence>
<evidence type="ECO:0000313" key="2">
    <source>
        <dbReference type="EMBL" id="CAG6398188.1"/>
    </source>
</evidence>
<evidence type="ECO:0000313" key="3">
    <source>
        <dbReference type="Proteomes" id="UP001152519"/>
    </source>
</evidence>
<dbReference type="EMBL" id="CAJSLV010000099">
    <property type="protein sequence ID" value="CAG6398188.1"/>
    <property type="molecule type" value="Genomic_DNA"/>
</dbReference>
<gene>
    <name evidence="2" type="ORF">SCOCK_660006</name>
</gene>
<sequence length="64" mass="6781">MARLAVPPSELRLGVPPAPLMACPLHRKGQPPTDGAAAEMGAHSRRRHPHGVTVSFKTGRGPRP</sequence>
<accession>A0A9W4GVR0</accession>
<comment type="caution">
    <text evidence="2">The sequence shown here is derived from an EMBL/GenBank/DDBJ whole genome shotgun (WGS) entry which is preliminary data.</text>
</comment>
<reference evidence="2" key="1">
    <citation type="submission" date="2021-05" db="EMBL/GenBank/DDBJ databases">
        <authorList>
            <person name="Arsene-Ploetze F."/>
        </authorList>
    </citation>
    <scope>NUCLEOTIDE SEQUENCE</scope>
    <source>
        <strain evidence="2">DSM 42138</strain>
    </source>
</reference>
<protein>
    <submittedName>
        <fullName evidence="2">Uncharacterized protein</fullName>
    </submittedName>
</protein>
<keyword evidence="3" id="KW-1185">Reference proteome</keyword>
<proteinExistence type="predicted"/>